<dbReference type="InterPro" id="IPR045528">
    <property type="entry name" value="DO-GTPase2"/>
</dbReference>
<evidence type="ECO:0000256" key="2">
    <source>
        <dbReference type="SAM" id="Phobius"/>
    </source>
</evidence>
<protein>
    <submittedName>
        <fullName evidence="4">DUF4407 domain-containing protein</fullName>
    </submittedName>
</protein>
<dbReference type="Gene3D" id="3.40.50.300">
    <property type="entry name" value="P-loop containing nucleotide triphosphate hydrolases"/>
    <property type="match status" value="1"/>
</dbReference>
<evidence type="ECO:0000259" key="3">
    <source>
        <dbReference type="Pfam" id="PF19993"/>
    </source>
</evidence>
<keyword evidence="2" id="KW-0812">Transmembrane</keyword>
<dbReference type="InterPro" id="IPR025519">
    <property type="entry name" value="DUF4407"/>
</dbReference>
<dbReference type="RefSeq" id="WP_215791319.1">
    <property type="nucleotide sequence ID" value="NZ_JAHKKG010000008.1"/>
</dbReference>
<organism evidence="4 5">
    <name type="scientific">Paractinoplanes bogorensis</name>
    <dbReference type="NCBI Taxonomy" id="1610840"/>
    <lineage>
        <taxon>Bacteria</taxon>
        <taxon>Bacillati</taxon>
        <taxon>Actinomycetota</taxon>
        <taxon>Actinomycetes</taxon>
        <taxon>Micromonosporales</taxon>
        <taxon>Micromonosporaceae</taxon>
        <taxon>Paractinoplanes</taxon>
    </lineage>
</organism>
<keyword evidence="5" id="KW-1185">Reference proteome</keyword>
<comment type="caution">
    <text evidence="4">The sequence shown here is derived from an EMBL/GenBank/DDBJ whole genome shotgun (WGS) entry which is preliminary data.</text>
</comment>
<dbReference type="Pfam" id="PF19993">
    <property type="entry name" value="DO-GTPase2"/>
    <property type="match status" value="1"/>
</dbReference>
<sequence length="847" mass="92360">MRYAQITGEPAPRPVPGPLNVGRLLRRCSGVNEGLLAWVPTERPRFTHLGGFVLFTALMAVGSSTVALMIAFDQPWTHVLPAAVFWGILIFNLDRWITATPLPDRGFRRIAVFLPRLLMAVVFAVVIAEPVLLVVFKTAVSEQLGKIRDAEVDAYKSRLVACNVVSATVPRRDDCRDVILSPSNTVQVAQERKAEAEKAARASKLLLDEATRTMLPARANMIGECRGLNGSPHGAGKVCAEMKGIYQPAQQRVDQAAEDYQAKRTQLAAAADSLENAGKQASSLRAAEIDRKTEEFKAHIDAKGGLLERIDALNRVADEHLSLLVAVWAVRLLLIAVDSIPAIGKLSSGKTTYDELARAEAALGQAQHTAITHVGRYRALHWVDQSAEPARFETAALRHEQYENAGARIDAAGRRRELPPARIVESVRPPRVEARMGQGPLDPDGGATPSSRTGKGLSSISVVALGGPGSGKTTFLAQMYAVLRRGRPFMLTVSDNAQRSQLESWARTISAPGSDWPDSTQTTHLQRYAFVGHVEHDGRTRPVLGIDYWDYSGEALLDDIALPGIDSLRRELSEKIMAADALLVIVDGENLYRAWGGEHGEMRRLLRPLSKIEAYAERTDCPIQIVVTKWDELANRPHPQGGRWNRAKVIAALHSLEPVRAMARGRQFRGGMAYGEEGVRIIPVSAVGGAGSTTRGSDRVTRTHSALPVNVDVPLAGLLPDRLDQLFAHQSDAEIERELRRATKSRWSTAFKVLGFLLGLLPLGGTWGPMLAKIGETAFTTWLPALIADKSRLPSADQGKYQQMLDDAPDHTSAAEQARDAAMEAFSSRLIQFDGEYPPTDGGRHAS</sequence>
<feature type="transmembrane region" description="Helical" evidence="2">
    <location>
        <begin position="78"/>
        <end position="97"/>
    </location>
</feature>
<keyword evidence="2" id="KW-0472">Membrane</keyword>
<reference evidence="4 5" key="1">
    <citation type="submission" date="2021-06" db="EMBL/GenBank/DDBJ databases">
        <title>Actinoplanes lichenicola sp. nov., and Actinoplanes ovalisporus sp. nov., isolated from lichen in Thailand.</title>
        <authorList>
            <person name="Saeng-In P."/>
            <person name="Kanchanasin P."/>
            <person name="Yuki M."/>
            <person name="Kudo T."/>
            <person name="Ohkuma M."/>
            <person name="Phongsopitanun W."/>
            <person name="Tanasupawat S."/>
        </authorList>
    </citation>
    <scope>NUCLEOTIDE SEQUENCE [LARGE SCALE GENOMIC DNA]</scope>
    <source>
        <strain evidence="4 5">NBRC 110975</strain>
    </source>
</reference>
<accession>A0ABS5YUD0</accession>
<gene>
    <name evidence="4" type="ORF">KOI35_26475</name>
</gene>
<feature type="region of interest" description="Disordered" evidence="1">
    <location>
        <begin position="432"/>
        <end position="455"/>
    </location>
</feature>
<dbReference type="Proteomes" id="UP001519654">
    <property type="component" value="Unassembled WGS sequence"/>
</dbReference>
<feature type="transmembrane region" description="Helical" evidence="2">
    <location>
        <begin position="117"/>
        <end position="136"/>
    </location>
</feature>
<evidence type="ECO:0000313" key="5">
    <source>
        <dbReference type="Proteomes" id="UP001519654"/>
    </source>
</evidence>
<dbReference type="Pfam" id="PF14362">
    <property type="entry name" value="DUF4407"/>
    <property type="match status" value="1"/>
</dbReference>
<dbReference type="EMBL" id="JAHKKG010000008">
    <property type="protein sequence ID" value="MBU2667064.1"/>
    <property type="molecule type" value="Genomic_DNA"/>
</dbReference>
<proteinExistence type="predicted"/>
<dbReference type="SUPFAM" id="SSF52540">
    <property type="entry name" value="P-loop containing nucleoside triphosphate hydrolases"/>
    <property type="match status" value="1"/>
</dbReference>
<name>A0ABS5YUD0_9ACTN</name>
<dbReference type="InterPro" id="IPR027417">
    <property type="entry name" value="P-loop_NTPase"/>
</dbReference>
<feature type="transmembrane region" description="Helical" evidence="2">
    <location>
        <begin position="52"/>
        <end position="72"/>
    </location>
</feature>
<evidence type="ECO:0000256" key="1">
    <source>
        <dbReference type="SAM" id="MobiDB-lite"/>
    </source>
</evidence>
<keyword evidence="2" id="KW-1133">Transmembrane helix</keyword>
<evidence type="ECO:0000313" key="4">
    <source>
        <dbReference type="EMBL" id="MBU2667064.1"/>
    </source>
</evidence>
<feature type="domain" description="Double-GTPase 2" evidence="3">
    <location>
        <begin position="464"/>
        <end position="636"/>
    </location>
</feature>